<feature type="domain" description="DUF7847" evidence="3">
    <location>
        <begin position="76"/>
        <end position="331"/>
    </location>
</feature>
<accession>A0ABY2IB22</accession>
<feature type="transmembrane region" description="Helical" evidence="2">
    <location>
        <begin position="172"/>
        <end position="204"/>
    </location>
</feature>
<evidence type="ECO:0000313" key="5">
    <source>
        <dbReference type="Proteomes" id="UP000297608"/>
    </source>
</evidence>
<dbReference type="Pfam" id="PF25231">
    <property type="entry name" value="DUF7847"/>
    <property type="match status" value="1"/>
</dbReference>
<protein>
    <recommendedName>
        <fullName evidence="3">DUF7847 domain-containing protein</fullName>
    </recommendedName>
</protein>
<comment type="caution">
    <text evidence="4">The sequence shown here is derived from an EMBL/GenBank/DDBJ whole genome shotgun (WGS) entry which is preliminary data.</text>
</comment>
<name>A0ABY2IB22_9MICO</name>
<keyword evidence="5" id="KW-1185">Reference proteome</keyword>
<reference evidence="4 5" key="1">
    <citation type="submission" date="2019-03" db="EMBL/GenBank/DDBJ databases">
        <title>Genomics of glacier-inhabiting Cryobacterium strains.</title>
        <authorList>
            <person name="Liu Q."/>
            <person name="Xin Y.-H."/>
        </authorList>
    </citation>
    <scope>NUCLEOTIDE SEQUENCE [LARGE SCALE GENOMIC DNA]</scope>
    <source>
        <strain evidence="4 5">MDB2-B</strain>
    </source>
</reference>
<feature type="compositionally biased region" description="Pro residues" evidence="1">
    <location>
        <begin position="24"/>
        <end position="43"/>
    </location>
</feature>
<dbReference type="Proteomes" id="UP000297608">
    <property type="component" value="Unassembled WGS sequence"/>
</dbReference>
<gene>
    <name evidence="4" type="ORF">E3O44_12450</name>
</gene>
<evidence type="ECO:0000256" key="2">
    <source>
        <dbReference type="SAM" id="Phobius"/>
    </source>
</evidence>
<keyword evidence="2" id="KW-1133">Transmembrane helix</keyword>
<feature type="transmembrane region" description="Helical" evidence="2">
    <location>
        <begin position="307"/>
        <end position="340"/>
    </location>
</feature>
<dbReference type="RefSeq" id="WP_134535101.1">
    <property type="nucleotide sequence ID" value="NZ_SOFG01000016.1"/>
</dbReference>
<feature type="transmembrane region" description="Helical" evidence="2">
    <location>
        <begin position="210"/>
        <end position="229"/>
    </location>
</feature>
<sequence>MTDPQNWHAPTGDANDRPRYGEYAPPPASGAPQAWGPPPAWTPPPRPGLLPLRPLGFGSLLWAPFQVLRRNPKATFGSALLVQGAILLVTLLIVGPVTLLALGRVDSAPLADRDAVEAGANLTIVLSAIVPILLSVIASALLQGIIVVEVSRAMLGQKLRLGQLWRVAGRRLWPLALWAAILSGALIAGLAIVAGVVVVCVLLGGAGVVFGIIFGILGGLGILALSAWLTTKTSLVPSLIVLERLGIGASIARSWSLTRGYFWRTLGVQFLVALIVNIVSQIVSTPLSLLGGVAISLINPTGAIDSWIPVIVIYVLTIIVSLVLGAVAAVVQSGTTALIYIDLRMRKEGLDLDLQRFVESAPGSATDDPYLIPAGRMPAAPQS</sequence>
<feature type="transmembrane region" description="Helical" evidence="2">
    <location>
        <begin position="261"/>
        <end position="283"/>
    </location>
</feature>
<evidence type="ECO:0000259" key="3">
    <source>
        <dbReference type="Pfam" id="PF25231"/>
    </source>
</evidence>
<keyword evidence="2" id="KW-0472">Membrane</keyword>
<organism evidence="4 5">
    <name type="scientific">Cryobacterium algoricola</name>
    <dbReference type="NCBI Taxonomy" id="1259183"/>
    <lineage>
        <taxon>Bacteria</taxon>
        <taxon>Bacillati</taxon>
        <taxon>Actinomycetota</taxon>
        <taxon>Actinomycetes</taxon>
        <taxon>Micrococcales</taxon>
        <taxon>Microbacteriaceae</taxon>
        <taxon>Cryobacterium</taxon>
    </lineage>
</organism>
<keyword evidence="2" id="KW-0812">Transmembrane</keyword>
<feature type="region of interest" description="Disordered" evidence="1">
    <location>
        <begin position="1"/>
        <end position="43"/>
    </location>
</feature>
<proteinExistence type="predicted"/>
<dbReference type="EMBL" id="SOFG01000016">
    <property type="protein sequence ID" value="TFB85807.1"/>
    <property type="molecule type" value="Genomic_DNA"/>
</dbReference>
<dbReference type="InterPro" id="IPR057169">
    <property type="entry name" value="DUF7847"/>
</dbReference>
<evidence type="ECO:0000256" key="1">
    <source>
        <dbReference type="SAM" id="MobiDB-lite"/>
    </source>
</evidence>
<feature type="transmembrane region" description="Helical" evidence="2">
    <location>
        <begin position="80"/>
        <end position="102"/>
    </location>
</feature>
<evidence type="ECO:0000313" key="4">
    <source>
        <dbReference type="EMBL" id="TFB85807.1"/>
    </source>
</evidence>
<feature type="transmembrane region" description="Helical" evidence="2">
    <location>
        <begin position="122"/>
        <end position="151"/>
    </location>
</feature>